<organism evidence="2 3">
    <name type="scientific">Septoria linicola</name>
    <dbReference type="NCBI Taxonomy" id="215465"/>
    <lineage>
        <taxon>Eukaryota</taxon>
        <taxon>Fungi</taxon>
        <taxon>Dikarya</taxon>
        <taxon>Ascomycota</taxon>
        <taxon>Pezizomycotina</taxon>
        <taxon>Dothideomycetes</taxon>
        <taxon>Dothideomycetidae</taxon>
        <taxon>Mycosphaerellales</taxon>
        <taxon>Mycosphaerellaceae</taxon>
        <taxon>Septoria</taxon>
    </lineage>
</organism>
<accession>A0A9Q9B403</accession>
<protein>
    <submittedName>
        <fullName evidence="2">Uncharacterized protein</fullName>
    </submittedName>
</protein>
<dbReference type="EMBL" id="CP099427">
    <property type="protein sequence ID" value="USW57805.1"/>
    <property type="molecule type" value="Genomic_DNA"/>
</dbReference>
<reference evidence="2" key="1">
    <citation type="submission" date="2022-06" db="EMBL/GenBank/DDBJ databases">
        <title>Complete genome sequences of two strains of the flax pathogen Septoria linicola.</title>
        <authorList>
            <person name="Lapalu N."/>
            <person name="Simon A."/>
            <person name="Demenou B."/>
            <person name="Paumier D."/>
            <person name="Guillot M.-P."/>
            <person name="Gout L."/>
            <person name="Valade R."/>
        </authorList>
    </citation>
    <scope>NUCLEOTIDE SEQUENCE</scope>
    <source>
        <strain evidence="2">SE15195</strain>
    </source>
</reference>
<feature type="signal peptide" evidence="1">
    <location>
        <begin position="1"/>
        <end position="18"/>
    </location>
</feature>
<feature type="chain" id="PRO_5040334118" evidence="1">
    <location>
        <begin position="19"/>
        <end position="214"/>
    </location>
</feature>
<evidence type="ECO:0000256" key="1">
    <source>
        <dbReference type="SAM" id="SignalP"/>
    </source>
</evidence>
<evidence type="ECO:0000313" key="2">
    <source>
        <dbReference type="EMBL" id="USW57805.1"/>
    </source>
</evidence>
<sequence length="214" mass="22944">MLGRIIVTLTLAATAVNADQTGYKTSAVCKRYPGNLLAPFTDYEPAQAFCCSKYPMPLVTITSTCNCAKPARQLVIAYQMPPVTPLKTSTITVSTTVTIPSTFTESTTETFTTTVATVTVPAAIRRGAADRKQSKAQQWTSASAELSKKGNAAFSKACSCIQTPRTTTETVTAKRKSLVLETKEATRTIFTTITFPGEPDTTFVFVTATVTART</sequence>
<dbReference type="Proteomes" id="UP001056384">
    <property type="component" value="Chromosome 10"/>
</dbReference>
<name>A0A9Q9B403_9PEZI</name>
<dbReference type="AlphaFoldDB" id="A0A9Q9B403"/>
<keyword evidence="3" id="KW-1185">Reference proteome</keyword>
<evidence type="ECO:0000313" key="3">
    <source>
        <dbReference type="Proteomes" id="UP001056384"/>
    </source>
</evidence>
<gene>
    <name evidence="2" type="ORF">Slin15195_G111240</name>
</gene>
<proteinExistence type="predicted"/>
<keyword evidence="1" id="KW-0732">Signal</keyword>